<dbReference type="PROSITE" id="PS50075">
    <property type="entry name" value="CARRIER"/>
    <property type="match status" value="1"/>
</dbReference>
<comment type="similarity">
    <text evidence="3">Belongs to the acyl carrier protein (ACP) family.</text>
</comment>
<evidence type="ECO:0000313" key="6">
    <source>
        <dbReference type="Proteomes" id="UP000240904"/>
    </source>
</evidence>
<comment type="caution">
    <text evidence="5">The sequence shown here is derived from an EMBL/GenBank/DDBJ whole genome shotgun (WGS) entry which is preliminary data.</text>
</comment>
<keyword evidence="3" id="KW-0963">Cytoplasm</keyword>
<dbReference type="HAMAP" id="MF_01217">
    <property type="entry name" value="Acyl_carrier"/>
    <property type="match status" value="1"/>
</dbReference>
<keyword evidence="1 3" id="KW-0596">Phosphopantetheine</keyword>
<evidence type="ECO:0000256" key="1">
    <source>
        <dbReference type="ARBA" id="ARBA00022450"/>
    </source>
</evidence>
<comment type="PTM">
    <text evidence="3">4'-phosphopantetheine is transferred from CoA to a specific serine of apo-ACP by AcpS. This modification is essential for activity because fatty acids are bound in thioester linkage to the sulfhydryl of the prosthetic group.</text>
</comment>
<dbReference type="Gene3D" id="1.10.1200.10">
    <property type="entry name" value="ACP-like"/>
    <property type="match status" value="1"/>
</dbReference>
<dbReference type="EMBL" id="PYMC01000002">
    <property type="protein sequence ID" value="PSW06879.1"/>
    <property type="molecule type" value="Genomic_DNA"/>
</dbReference>
<dbReference type="Pfam" id="PF00550">
    <property type="entry name" value="PP-binding"/>
    <property type="match status" value="1"/>
</dbReference>
<dbReference type="RefSeq" id="WP_107282242.1">
    <property type="nucleotide sequence ID" value="NZ_PYMC01000002.1"/>
</dbReference>
<feature type="domain" description="Carrier" evidence="4">
    <location>
        <begin position="7"/>
        <end position="82"/>
    </location>
</feature>
<evidence type="ECO:0000313" key="5">
    <source>
        <dbReference type="EMBL" id="PSW06879.1"/>
    </source>
</evidence>
<keyword evidence="3" id="KW-0444">Lipid biosynthesis</keyword>
<comment type="pathway">
    <text evidence="3">Lipid metabolism; fatty acid biosynthesis.</text>
</comment>
<accession>A0A2T3N3E0</accession>
<dbReference type="InterPro" id="IPR036736">
    <property type="entry name" value="ACP-like_sf"/>
</dbReference>
<comment type="subcellular location">
    <subcellularLocation>
        <location evidence="3">Cytoplasm</location>
    </subcellularLocation>
</comment>
<dbReference type="NCBIfam" id="NF003757">
    <property type="entry name" value="PRK05350.1"/>
    <property type="match status" value="1"/>
</dbReference>
<gene>
    <name evidence="3" type="primary">acpP</name>
    <name evidence="5" type="ORF">C9I89_05015</name>
</gene>
<reference evidence="5 6" key="1">
    <citation type="submission" date="2018-03" db="EMBL/GenBank/DDBJ databases">
        <title>Whole genome sequencing of Histamine producing bacteria.</title>
        <authorList>
            <person name="Butler K."/>
        </authorList>
    </citation>
    <scope>NUCLEOTIDE SEQUENCE [LARGE SCALE GENOMIC DNA]</scope>
    <source>
        <strain evidence="5 6">DSM 16190</strain>
    </source>
</reference>
<keyword evidence="3" id="KW-0443">Lipid metabolism</keyword>
<evidence type="ECO:0000259" key="4">
    <source>
        <dbReference type="PROSITE" id="PS50075"/>
    </source>
</evidence>
<keyword evidence="3" id="KW-0275">Fatty acid biosynthesis</keyword>
<dbReference type="Proteomes" id="UP000240904">
    <property type="component" value="Unassembled WGS sequence"/>
</dbReference>
<dbReference type="OrthoDB" id="3392378at2"/>
<keyword evidence="2 3" id="KW-0597">Phosphoprotein</keyword>
<protein>
    <recommendedName>
        <fullName evidence="3">Acyl carrier protein</fullName>
        <shortName evidence="3">ACP</shortName>
    </recommendedName>
</protein>
<dbReference type="UniPathway" id="UPA00094"/>
<comment type="function">
    <text evidence="3">Carrier of the growing fatty acid chain in fatty acid biosynthesis.</text>
</comment>
<dbReference type="SUPFAM" id="SSF47336">
    <property type="entry name" value="ACP-like"/>
    <property type="match status" value="1"/>
</dbReference>
<dbReference type="InterPro" id="IPR009081">
    <property type="entry name" value="PP-bd_ACP"/>
</dbReference>
<organism evidence="5 6">
    <name type="scientific">Photobacterium lipolyticum</name>
    <dbReference type="NCBI Taxonomy" id="266810"/>
    <lineage>
        <taxon>Bacteria</taxon>
        <taxon>Pseudomonadati</taxon>
        <taxon>Pseudomonadota</taxon>
        <taxon>Gammaproteobacteria</taxon>
        <taxon>Vibrionales</taxon>
        <taxon>Vibrionaceae</taxon>
        <taxon>Photobacterium</taxon>
    </lineage>
</organism>
<name>A0A2T3N3E0_9GAMM</name>
<evidence type="ECO:0000256" key="2">
    <source>
        <dbReference type="ARBA" id="ARBA00022553"/>
    </source>
</evidence>
<evidence type="ECO:0000256" key="3">
    <source>
        <dbReference type="HAMAP-Rule" id="MF_01217"/>
    </source>
</evidence>
<dbReference type="InterPro" id="IPR003231">
    <property type="entry name" value="ACP"/>
</dbReference>
<keyword evidence="6" id="KW-1185">Reference proteome</keyword>
<dbReference type="GO" id="GO:0000036">
    <property type="term" value="F:acyl carrier activity"/>
    <property type="evidence" value="ECO:0007669"/>
    <property type="project" value="UniProtKB-UniRule"/>
</dbReference>
<keyword evidence="3" id="KW-0276">Fatty acid metabolism</keyword>
<sequence length="85" mass="9722">MTEVNRNQIFELVRDALVELFEVDADDIKPEAQLYQELDLDSIDAVDLVVYLQNQTGKKIKPEEFKSVRTVDDIVDAVVNLLKAE</sequence>
<proteinExistence type="inferred from homology"/>
<dbReference type="GO" id="GO:0005737">
    <property type="term" value="C:cytoplasm"/>
    <property type="evidence" value="ECO:0007669"/>
    <property type="project" value="UniProtKB-SubCell"/>
</dbReference>
<feature type="modified residue" description="O-(pantetheine 4'-phosphoryl)serine" evidence="3">
    <location>
        <position position="42"/>
    </location>
</feature>
<dbReference type="AlphaFoldDB" id="A0A2T3N3E0"/>